<protein>
    <submittedName>
        <fullName evidence="2">Uncharacterized protein</fullName>
    </submittedName>
</protein>
<sequence length="120" mass="13607">MRKTNIFFSRRVDGSVGRSISRFFGFQEVSNLGTYLGVPFFHEKVTNNTLHFVVDKTMMVPKGLCEEIEHIVWKFVWGSSRGSAKITLVGFNVKSNGDALWVWVLRSKYGVFSGLPENLA</sequence>
<dbReference type="RefSeq" id="XP_040946155.1">
    <property type="nucleotide sequence ID" value="XM_041090221.1"/>
</dbReference>
<gene>
    <name evidence="2" type="primary">LOC121215513</name>
</gene>
<reference evidence="2" key="2">
    <citation type="submission" date="2025-08" db="UniProtKB">
        <authorList>
            <consortium name="RefSeq"/>
        </authorList>
    </citation>
    <scope>IDENTIFICATION</scope>
</reference>
<organism evidence="1 2">
    <name type="scientific">Gossypium hirsutum</name>
    <name type="common">Upland cotton</name>
    <name type="synonym">Gossypium mexicanum</name>
    <dbReference type="NCBI Taxonomy" id="3635"/>
    <lineage>
        <taxon>Eukaryota</taxon>
        <taxon>Viridiplantae</taxon>
        <taxon>Streptophyta</taxon>
        <taxon>Embryophyta</taxon>
        <taxon>Tracheophyta</taxon>
        <taxon>Spermatophyta</taxon>
        <taxon>Magnoliopsida</taxon>
        <taxon>eudicotyledons</taxon>
        <taxon>Gunneridae</taxon>
        <taxon>Pentapetalae</taxon>
        <taxon>rosids</taxon>
        <taxon>malvids</taxon>
        <taxon>Malvales</taxon>
        <taxon>Malvaceae</taxon>
        <taxon>Malvoideae</taxon>
        <taxon>Gossypium</taxon>
    </lineage>
</organism>
<reference evidence="1" key="1">
    <citation type="journal article" date="2020" name="Nat. Genet.">
        <title>Genomic diversifications of five Gossypium allopolyploid species and their impact on cotton improvement.</title>
        <authorList>
            <person name="Chen Z.J."/>
            <person name="Sreedasyam A."/>
            <person name="Ando A."/>
            <person name="Song Q."/>
            <person name="De Santiago L.M."/>
            <person name="Hulse-Kemp A.M."/>
            <person name="Ding M."/>
            <person name="Ye W."/>
            <person name="Kirkbride R.C."/>
            <person name="Jenkins J."/>
            <person name="Plott C."/>
            <person name="Lovell J."/>
            <person name="Lin Y.M."/>
            <person name="Vaughn R."/>
            <person name="Liu B."/>
            <person name="Simpson S."/>
            <person name="Scheffler B.E."/>
            <person name="Wen L."/>
            <person name="Saski C.A."/>
            <person name="Grover C.E."/>
            <person name="Hu G."/>
            <person name="Conover J.L."/>
            <person name="Carlson J.W."/>
            <person name="Shu S."/>
            <person name="Boston L.B."/>
            <person name="Williams M."/>
            <person name="Peterson D.G."/>
            <person name="McGee K."/>
            <person name="Jones D.C."/>
            <person name="Wendel J.F."/>
            <person name="Stelly D.M."/>
            <person name="Grimwood J."/>
            <person name="Schmutz J."/>
        </authorList>
    </citation>
    <scope>NUCLEOTIDE SEQUENCE [LARGE SCALE GENOMIC DNA]</scope>
    <source>
        <strain evidence="1">cv. TM-1</strain>
    </source>
</reference>
<name>A0ABM2ZU45_GOSHI</name>
<evidence type="ECO:0000313" key="1">
    <source>
        <dbReference type="Proteomes" id="UP000818029"/>
    </source>
</evidence>
<proteinExistence type="predicted"/>
<accession>A0ABM2ZU45</accession>
<dbReference type="Proteomes" id="UP000818029">
    <property type="component" value="Chromosome D03"/>
</dbReference>
<keyword evidence="1" id="KW-1185">Reference proteome</keyword>
<evidence type="ECO:0000313" key="2">
    <source>
        <dbReference type="RefSeq" id="XP_040946155.1"/>
    </source>
</evidence>
<dbReference type="GeneID" id="121215513"/>